<dbReference type="InterPro" id="IPR052155">
    <property type="entry name" value="Biofilm_reg_signaling"/>
</dbReference>
<dbReference type="EMBL" id="JAVDVX010000003">
    <property type="protein sequence ID" value="MDR7090003.1"/>
    <property type="molecule type" value="Genomic_DNA"/>
</dbReference>
<dbReference type="CDD" id="cd00156">
    <property type="entry name" value="REC"/>
    <property type="match status" value="1"/>
</dbReference>
<dbReference type="PANTHER" id="PTHR44757">
    <property type="entry name" value="DIGUANYLATE CYCLASE DGCP"/>
    <property type="match status" value="1"/>
</dbReference>
<feature type="domain" description="PAC" evidence="4">
    <location>
        <begin position="215"/>
        <end position="267"/>
    </location>
</feature>
<keyword evidence="1" id="KW-0597">Phosphoprotein</keyword>
<dbReference type="SMART" id="SM00052">
    <property type="entry name" value="EAL"/>
    <property type="match status" value="1"/>
</dbReference>
<dbReference type="SMART" id="SM00448">
    <property type="entry name" value="REC"/>
    <property type="match status" value="1"/>
</dbReference>
<dbReference type="PROSITE" id="PS50887">
    <property type="entry name" value="GGDEF"/>
    <property type="match status" value="1"/>
</dbReference>
<evidence type="ECO:0000313" key="8">
    <source>
        <dbReference type="Proteomes" id="UP001253595"/>
    </source>
</evidence>
<dbReference type="InterPro" id="IPR035965">
    <property type="entry name" value="PAS-like_dom_sf"/>
</dbReference>
<dbReference type="InterPro" id="IPR001789">
    <property type="entry name" value="Sig_transdc_resp-reg_receiver"/>
</dbReference>
<dbReference type="SUPFAM" id="SSF52172">
    <property type="entry name" value="CheY-like"/>
    <property type="match status" value="1"/>
</dbReference>
<feature type="domain" description="GGDEF" evidence="6">
    <location>
        <begin position="427"/>
        <end position="560"/>
    </location>
</feature>
<feature type="domain" description="PAC" evidence="4">
    <location>
        <begin position="344"/>
        <end position="395"/>
    </location>
</feature>
<reference evidence="7 8" key="1">
    <citation type="submission" date="2023-07" db="EMBL/GenBank/DDBJ databases">
        <title>Sorghum-associated microbial communities from plants grown in Nebraska, USA.</title>
        <authorList>
            <person name="Schachtman D."/>
        </authorList>
    </citation>
    <scope>NUCLEOTIDE SEQUENCE [LARGE SCALE GENOMIC DNA]</scope>
    <source>
        <strain evidence="7 8">BE190</strain>
    </source>
</reference>
<dbReference type="InterPro" id="IPR035919">
    <property type="entry name" value="EAL_sf"/>
</dbReference>
<dbReference type="Gene3D" id="3.30.70.270">
    <property type="match status" value="1"/>
</dbReference>
<proteinExistence type="predicted"/>
<feature type="domain" description="PAS" evidence="3">
    <location>
        <begin position="268"/>
        <end position="340"/>
    </location>
</feature>
<dbReference type="Pfam" id="PF13188">
    <property type="entry name" value="PAS_8"/>
    <property type="match status" value="1"/>
</dbReference>
<comment type="caution">
    <text evidence="7">The sequence shown here is derived from an EMBL/GenBank/DDBJ whole genome shotgun (WGS) entry which is preliminary data.</text>
</comment>
<dbReference type="InterPro" id="IPR000700">
    <property type="entry name" value="PAS-assoc_C"/>
</dbReference>
<evidence type="ECO:0000259" key="6">
    <source>
        <dbReference type="PROSITE" id="PS50887"/>
    </source>
</evidence>
<dbReference type="PROSITE" id="PS50883">
    <property type="entry name" value="EAL"/>
    <property type="match status" value="1"/>
</dbReference>
<dbReference type="SUPFAM" id="SSF55785">
    <property type="entry name" value="PYP-like sensor domain (PAS domain)"/>
    <property type="match status" value="2"/>
</dbReference>
<dbReference type="Gene3D" id="3.20.20.450">
    <property type="entry name" value="EAL domain"/>
    <property type="match status" value="1"/>
</dbReference>
<dbReference type="InterPro" id="IPR043128">
    <property type="entry name" value="Rev_trsase/Diguanyl_cyclase"/>
</dbReference>
<dbReference type="PANTHER" id="PTHR44757:SF2">
    <property type="entry name" value="BIOFILM ARCHITECTURE MAINTENANCE PROTEIN MBAA"/>
    <property type="match status" value="1"/>
</dbReference>
<dbReference type="PROSITE" id="PS50110">
    <property type="entry name" value="RESPONSE_REGULATORY"/>
    <property type="match status" value="1"/>
</dbReference>
<evidence type="ECO:0000259" key="2">
    <source>
        <dbReference type="PROSITE" id="PS50110"/>
    </source>
</evidence>
<dbReference type="Proteomes" id="UP001253595">
    <property type="component" value="Unassembled WGS sequence"/>
</dbReference>
<dbReference type="Pfam" id="PF08447">
    <property type="entry name" value="PAS_3"/>
    <property type="match status" value="1"/>
</dbReference>
<dbReference type="RefSeq" id="WP_310071963.1">
    <property type="nucleotide sequence ID" value="NZ_JAVDVX010000003.1"/>
</dbReference>
<dbReference type="Pfam" id="PF00563">
    <property type="entry name" value="EAL"/>
    <property type="match status" value="1"/>
</dbReference>
<dbReference type="PROSITE" id="PS50112">
    <property type="entry name" value="PAS"/>
    <property type="match status" value="2"/>
</dbReference>
<dbReference type="SMART" id="SM00091">
    <property type="entry name" value="PAS"/>
    <property type="match status" value="2"/>
</dbReference>
<feature type="modified residue" description="4-aspartylphosphate" evidence="1">
    <location>
        <position position="63"/>
    </location>
</feature>
<dbReference type="CDD" id="cd01949">
    <property type="entry name" value="GGDEF"/>
    <property type="match status" value="1"/>
</dbReference>
<sequence>MMLDNISDKPINILLVEDDDVDLEKILRLLHKALLKLTIVEASSAAETMELINNQQFDCAILDYQLKDAMASELIRKIQNHKSAPTPIIMISGNSDERVIADLMRDGVFDYLPKRHLDAGQLTDTLSASLKWAESERLLKEDRLRFNQLAEGLPQLAWTCLPDGRCDFLNRRWCDYTGISEQEQLGYGWLNQLHPDDRDPLQQAWTKAVISGNEMYTMFRIRRYDGEYRWFDTRAVPQKNDKGEIIRWLGSNTDITDIELTRQALANSEQLFHTAFDYAPLGMMMVNLDGTTIQANPALRQLLGYESSPNSSAMPGLLALVHPEDLSNTQFQLEKLRIEKLAFAQYETRLLAEDGHSVPVLISLAFINKVAGEPCYLLQVYDLSERKRYELQLIKLAHFDPLTGLGNRAKLHEEIEFLIQKSRRNSAPFGVLFGDLDHFKQINDGLGHEAGDLLLKTVARRLQKALRHEDSICRLGGDEFVVLLHDVTKFEAVVTVAEKLIKKINKPIRLGNNKVHVGMSFGIALYPTDGDDAKTLLRNADSALYDAKGKGRGCCQLYRKELTEYVHNRLRMDTDLRKAINNDEFELYYQPIINLQTQQIVSAEALLRWHHPTRGMIPPNDFIPYAQESGLISPIGEWVIQQACRQAAEWHNNGFPLSVSINVSVRQFEQHNLLQLFSQALTETKLTAEKLVIEITEQMFLENTESNLKQISELKSIGINISLDDFGVGYSSLSYIVRFAPQYLKIDRSFVSRIGEAKEHDEMVNAIIGLSKIIPMKIVGEGIEEESQRDFLASRGCDLGQGYLFSRPLPQDKFIELLRNRTR</sequence>
<dbReference type="InterPro" id="IPR000160">
    <property type="entry name" value="GGDEF_dom"/>
</dbReference>
<dbReference type="NCBIfam" id="TIGR00229">
    <property type="entry name" value="sensory_box"/>
    <property type="match status" value="2"/>
</dbReference>
<dbReference type="InterPro" id="IPR011006">
    <property type="entry name" value="CheY-like_superfamily"/>
</dbReference>
<evidence type="ECO:0000259" key="4">
    <source>
        <dbReference type="PROSITE" id="PS50113"/>
    </source>
</evidence>
<dbReference type="Pfam" id="PF00072">
    <property type="entry name" value="Response_reg"/>
    <property type="match status" value="1"/>
</dbReference>
<dbReference type="InterPro" id="IPR001633">
    <property type="entry name" value="EAL_dom"/>
</dbReference>
<evidence type="ECO:0000313" key="7">
    <source>
        <dbReference type="EMBL" id="MDR7090003.1"/>
    </source>
</evidence>
<dbReference type="CDD" id="cd00130">
    <property type="entry name" value="PAS"/>
    <property type="match status" value="2"/>
</dbReference>
<evidence type="ECO:0000256" key="1">
    <source>
        <dbReference type="PROSITE-ProRule" id="PRU00169"/>
    </source>
</evidence>
<dbReference type="InterPro" id="IPR001610">
    <property type="entry name" value="PAC"/>
</dbReference>
<dbReference type="PROSITE" id="PS50113">
    <property type="entry name" value="PAC"/>
    <property type="match status" value="2"/>
</dbReference>
<dbReference type="SMART" id="SM00267">
    <property type="entry name" value="GGDEF"/>
    <property type="match status" value="1"/>
</dbReference>
<dbReference type="Gene3D" id="3.30.450.20">
    <property type="entry name" value="PAS domain"/>
    <property type="match status" value="2"/>
</dbReference>
<feature type="domain" description="PAS" evidence="3">
    <location>
        <begin position="142"/>
        <end position="213"/>
    </location>
</feature>
<dbReference type="SUPFAM" id="SSF141868">
    <property type="entry name" value="EAL domain-like"/>
    <property type="match status" value="1"/>
</dbReference>
<organism evidence="7 8">
    <name type="scientific">Cellvibrio fibrivorans</name>
    <dbReference type="NCBI Taxonomy" id="126350"/>
    <lineage>
        <taxon>Bacteria</taxon>
        <taxon>Pseudomonadati</taxon>
        <taxon>Pseudomonadota</taxon>
        <taxon>Gammaproteobacteria</taxon>
        <taxon>Cellvibrionales</taxon>
        <taxon>Cellvibrionaceae</taxon>
        <taxon>Cellvibrio</taxon>
    </lineage>
</organism>
<evidence type="ECO:0000259" key="5">
    <source>
        <dbReference type="PROSITE" id="PS50883"/>
    </source>
</evidence>
<dbReference type="SMART" id="SM00086">
    <property type="entry name" value="PAC"/>
    <property type="match status" value="2"/>
</dbReference>
<dbReference type="InterPro" id="IPR029787">
    <property type="entry name" value="Nucleotide_cyclase"/>
</dbReference>
<evidence type="ECO:0000259" key="3">
    <source>
        <dbReference type="PROSITE" id="PS50112"/>
    </source>
</evidence>
<keyword evidence="8" id="KW-1185">Reference proteome</keyword>
<name>A0ABU1UXU3_9GAMM</name>
<dbReference type="InterPro" id="IPR000014">
    <property type="entry name" value="PAS"/>
</dbReference>
<dbReference type="Pfam" id="PF00990">
    <property type="entry name" value="GGDEF"/>
    <property type="match status" value="1"/>
</dbReference>
<dbReference type="CDD" id="cd01948">
    <property type="entry name" value="EAL"/>
    <property type="match status" value="1"/>
</dbReference>
<accession>A0ABU1UXU3</accession>
<dbReference type="SUPFAM" id="SSF55073">
    <property type="entry name" value="Nucleotide cyclase"/>
    <property type="match status" value="1"/>
</dbReference>
<protein>
    <submittedName>
        <fullName evidence="7">Diguanylate cyclase (GGDEF)-like protein/PAS domain S-box-containing protein</fullName>
    </submittedName>
</protein>
<feature type="domain" description="Response regulatory" evidence="2">
    <location>
        <begin position="12"/>
        <end position="129"/>
    </location>
</feature>
<dbReference type="NCBIfam" id="TIGR00254">
    <property type="entry name" value="GGDEF"/>
    <property type="match status" value="1"/>
</dbReference>
<dbReference type="InterPro" id="IPR013655">
    <property type="entry name" value="PAS_fold_3"/>
</dbReference>
<feature type="domain" description="EAL" evidence="5">
    <location>
        <begin position="569"/>
        <end position="822"/>
    </location>
</feature>
<gene>
    <name evidence="7" type="ORF">J2X05_002025</name>
</gene>
<dbReference type="Gene3D" id="3.40.50.2300">
    <property type="match status" value="1"/>
</dbReference>